<dbReference type="EMBL" id="CAJNOL010005158">
    <property type="protein sequence ID" value="CAF1600661.1"/>
    <property type="molecule type" value="Genomic_DNA"/>
</dbReference>
<dbReference type="Proteomes" id="UP000663870">
    <property type="component" value="Unassembled WGS sequence"/>
</dbReference>
<evidence type="ECO:0000313" key="1">
    <source>
        <dbReference type="EMBL" id="CAF1348858.1"/>
    </source>
</evidence>
<proteinExistence type="predicted"/>
<comment type="caution">
    <text evidence="1">The sequence shown here is derived from an EMBL/GenBank/DDBJ whole genome shotgun (WGS) entry which is preliminary data.</text>
</comment>
<evidence type="ECO:0000313" key="2">
    <source>
        <dbReference type="EMBL" id="CAF1600661.1"/>
    </source>
</evidence>
<dbReference type="Proteomes" id="UP000663854">
    <property type="component" value="Unassembled WGS sequence"/>
</dbReference>
<evidence type="ECO:0000313" key="3">
    <source>
        <dbReference type="Proteomes" id="UP000663854"/>
    </source>
</evidence>
<name>A0A815HBX3_9BILA</name>
<sequence>MYEKQILSIITEIDDKEAPLAESALTKIFSNILLMFINLSYLKFETCSVYSPRISYNGVAQQHISSSNLLKLIINVKTFNDCLHLLDGCLENLKKFSSVELVKS</sequence>
<reference evidence="1" key="1">
    <citation type="submission" date="2021-02" db="EMBL/GenBank/DDBJ databases">
        <authorList>
            <person name="Nowell W R."/>
        </authorList>
    </citation>
    <scope>NUCLEOTIDE SEQUENCE</scope>
</reference>
<evidence type="ECO:0000313" key="4">
    <source>
        <dbReference type="Proteomes" id="UP000663870"/>
    </source>
</evidence>
<protein>
    <submittedName>
        <fullName evidence="1">Uncharacterized protein</fullName>
    </submittedName>
</protein>
<dbReference type="AlphaFoldDB" id="A0A815HBX3"/>
<gene>
    <name evidence="2" type="ORF">JXQ802_LOCUS48272</name>
    <name evidence="1" type="ORF">PYM288_LOCUS32283</name>
</gene>
<accession>A0A815HBX3</accession>
<keyword evidence="4" id="KW-1185">Reference proteome</keyword>
<dbReference type="EMBL" id="CAJNOH010003789">
    <property type="protein sequence ID" value="CAF1348858.1"/>
    <property type="molecule type" value="Genomic_DNA"/>
</dbReference>
<organism evidence="1 3">
    <name type="scientific">Rotaria sordida</name>
    <dbReference type="NCBI Taxonomy" id="392033"/>
    <lineage>
        <taxon>Eukaryota</taxon>
        <taxon>Metazoa</taxon>
        <taxon>Spiralia</taxon>
        <taxon>Gnathifera</taxon>
        <taxon>Rotifera</taxon>
        <taxon>Eurotatoria</taxon>
        <taxon>Bdelloidea</taxon>
        <taxon>Philodinida</taxon>
        <taxon>Philodinidae</taxon>
        <taxon>Rotaria</taxon>
    </lineage>
</organism>